<evidence type="ECO:0000256" key="1">
    <source>
        <dbReference type="SAM" id="SignalP"/>
    </source>
</evidence>
<dbReference type="EMBL" id="CP033915">
    <property type="protein sequence ID" value="AZA86429.1"/>
    <property type="molecule type" value="Genomic_DNA"/>
</dbReference>
<organism evidence="2 4">
    <name type="scientific">Chryseobacterium shandongense</name>
    <dbReference type="NCBI Taxonomy" id="1493872"/>
    <lineage>
        <taxon>Bacteria</taxon>
        <taxon>Pseudomonadati</taxon>
        <taxon>Bacteroidota</taxon>
        <taxon>Flavobacteriia</taxon>
        <taxon>Flavobacteriales</taxon>
        <taxon>Weeksellaceae</taxon>
        <taxon>Chryseobacterium group</taxon>
        <taxon>Chryseobacterium</taxon>
    </lineage>
</organism>
<name>A0AAD0YCU0_9FLAO</name>
<dbReference type="PROSITE" id="PS51257">
    <property type="entry name" value="PROKAR_LIPOPROTEIN"/>
    <property type="match status" value="1"/>
</dbReference>
<feature type="chain" id="PRO_5042269959" description="Lipocalin-like domain-containing protein" evidence="1">
    <location>
        <begin position="21"/>
        <end position="147"/>
    </location>
</feature>
<feature type="signal peptide" evidence="1">
    <location>
        <begin position="1"/>
        <end position="20"/>
    </location>
</feature>
<dbReference type="EMBL" id="CP033912">
    <property type="protein sequence ID" value="AZA94839.1"/>
    <property type="molecule type" value="Genomic_DNA"/>
</dbReference>
<evidence type="ECO:0000313" key="3">
    <source>
        <dbReference type="EMBL" id="AZA94839.1"/>
    </source>
</evidence>
<keyword evidence="1" id="KW-0732">Signal</keyword>
<dbReference type="Proteomes" id="UP000281741">
    <property type="component" value="Chromosome"/>
</dbReference>
<evidence type="ECO:0000313" key="2">
    <source>
        <dbReference type="EMBL" id="AZA86429.1"/>
    </source>
</evidence>
<evidence type="ECO:0000313" key="4">
    <source>
        <dbReference type="Proteomes" id="UP000274073"/>
    </source>
</evidence>
<dbReference type="AlphaFoldDB" id="A0AAD0YCU0"/>
<dbReference type="Proteomes" id="UP000274073">
    <property type="component" value="Chromosome"/>
</dbReference>
<keyword evidence="5" id="KW-1185">Reference proteome</keyword>
<gene>
    <name evidence="2" type="ORF">EG349_06325</name>
    <name evidence="3" type="ORF">EG353_04335</name>
</gene>
<dbReference type="RefSeq" id="WP_123854037.1">
    <property type="nucleotide sequence ID" value="NZ_CP033912.1"/>
</dbReference>
<accession>A0AAD0YCU0</accession>
<reference evidence="4 5" key="1">
    <citation type="submission" date="2018-11" db="EMBL/GenBank/DDBJ databases">
        <title>Proposal to divide the Flavobacteriaceae and reorganize its genera based on Amino Acid Identity values calculated from whole genome sequences.</title>
        <authorList>
            <person name="Nicholson A.C."/>
            <person name="Gulvik C.A."/>
            <person name="Whitney A.M."/>
            <person name="Humrighouse B.W."/>
            <person name="Bell M."/>
            <person name="Holmes B."/>
            <person name="Steigerwalt A.G."/>
            <person name="Villarma A."/>
            <person name="Sheth M."/>
            <person name="Batra D."/>
            <person name="Pryor J."/>
            <person name="Bernardet J.-F."/>
            <person name="Hugo C."/>
            <person name="Kampfer P."/>
            <person name="Newman J."/>
            <person name="McQuiston J.R."/>
        </authorList>
    </citation>
    <scope>NUCLEOTIDE SEQUENCE [LARGE SCALE GENOMIC DNA]</scope>
    <source>
        <strain evidence="2 4">G0207</strain>
        <strain evidence="3 5">H5143</strain>
    </source>
</reference>
<proteinExistence type="predicted"/>
<sequence>MKAKLKYLLIILLSSILLCSCDSNKPKQTDFIGTWKSSDNAFIKLNKNGTCILKGVNYYKISRFPINKNRELNVEGIWQFTENAESGIIDNIDNGITIIYNLPESTKGEILFYISGQGINGNNPPWNLFIWDGDPDEMLKYEFVKIP</sequence>
<evidence type="ECO:0000313" key="5">
    <source>
        <dbReference type="Proteomes" id="UP000281741"/>
    </source>
</evidence>
<protein>
    <recommendedName>
        <fullName evidence="6">Lipocalin-like domain-containing protein</fullName>
    </recommendedName>
</protein>
<evidence type="ECO:0008006" key="6">
    <source>
        <dbReference type="Google" id="ProtNLM"/>
    </source>
</evidence>